<dbReference type="EMBL" id="MN317385">
    <property type="protein sequence ID" value="QIQ49560.1"/>
    <property type="molecule type" value="mRNA"/>
</dbReference>
<dbReference type="GO" id="GO:0005524">
    <property type="term" value="F:ATP binding"/>
    <property type="evidence" value="ECO:0007669"/>
    <property type="project" value="UniProtKB-KW"/>
</dbReference>
<sequence>MSRTEWLLSVAPSRPAAGDKPAASAVFRSVESRDGFPTIEATTLYELLQHSVKKYPNNKALGYRPKTDGKVGNYEWLTYQQISEKVDAVASGLADLGVGKGDRVGVYGANCPEWMIAMQACNRMSYQCVPLYDSLGENAIEFIINHSEAICAFVESKKLPMLAKAIGSLDSRFKHVVYWGTGEAAAVEALKSKGISVLSFQELIDQGKSKPAAPVPPRPEDYCTIMYTSGTTGDPKGVLLTHSAVVATVASLIAYLKRHNVALDETDSTLSYLPLAHIFDRTCEEMMLYLGGSVGYFQGDATKLVDDIGALRPTLFIGVPRVFDRIHGRVISQINEAGGLKKMLFNYAFARKLAMMNKGFSQSKAAPFFDKLVFSKVKQRLGGRVRFICSGGAPLAPHVEEFLKVAMCSPVVQGYGLTETCAASCISVPDNKAFAFTVGPVMPGTELRLESVPEMNYDALDAERPAGEVLLRGPGLFSGYFKQEDKTAEVMDEDGFFHTGDIGVLTEAGALKIVDRKKNIFKLSQGEYIAVEKLEATYKKAYPVEQVWVYGNSFKSSLVGVVVPHKEAVMEWAKGQNITGTFEELCANDAVRNWIQSELVSVGKADKLKGFEIVKKVFVDPKPFDVENELLTPTFKLKRPQLQKHYQAQIDSMYKALGE</sequence>
<evidence type="ECO:0000256" key="4">
    <source>
        <dbReference type="ARBA" id="ARBA00022832"/>
    </source>
</evidence>
<reference evidence="9" key="1">
    <citation type="submission" date="2019-08" db="EMBL/GenBank/DDBJ databases">
        <authorList>
            <person name="Wu T."/>
            <person name="Liu J."/>
            <person name="Chen F."/>
        </authorList>
    </citation>
    <scope>NUCLEOTIDE SEQUENCE</scope>
</reference>
<dbReference type="PANTHER" id="PTHR43272">
    <property type="entry name" value="LONG-CHAIN-FATTY-ACID--COA LIGASE"/>
    <property type="match status" value="1"/>
</dbReference>
<comment type="similarity">
    <text evidence="1 7">Belongs to the ATP-dependent AMP-binding enzyme family.</text>
</comment>
<name>A0A6G9KDS9_9CHLO</name>
<evidence type="ECO:0000313" key="9">
    <source>
        <dbReference type="EMBL" id="QIQ49560.1"/>
    </source>
</evidence>
<dbReference type="GO" id="GO:0016020">
    <property type="term" value="C:membrane"/>
    <property type="evidence" value="ECO:0007669"/>
    <property type="project" value="TreeGrafter"/>
</dbReference>
<dbReference type="InterPro" id="IPR000873">
    <property type="entry name" value="AMP-dep_synth/lig_dom"/>
</dbReference>
<dbReference type="InterPro" id="IPR045311">
    <property type="entry name" value="LC-FACS_euk"/>
</dbReference>
<feature type="domain" description="AMP-dependent synthetase/ligase" evidence="8">
    <location>
        <begin position="48"/>
        <end position="481"/>
    </location>
</feature>
<accession>A0A6G9KDS9</accession>
<keyword evidence="2 7" id="KW-0436">Ligase</keyword>
<dbReference type="GO" id="GO:0004467">
    <property type="term" value="F:long-chain fatty acid-CoA ligase activity"/>
    <property type="evidence" value="ECO:0007669"/>
    <property type="project" value="UniProtKB-EC"/>
</dbReference>
<dbReference type="Gene3D" id="3.40.50.12780">
    <property type="entry name" value="N-terminal domain of ligase-like"/>
    <property type="match status" value="1"/>
</dbReference>
<dbReference type="AlphaFoldDB" id="A0A6G9KDS9"/>
<dbReference type="InterPro" id="IPR042099">
    <property type="entry name" value="ANL_N_sf"/>
</dbReference>
<dbReference type="GO" id="GO:0005783">
    <property type="term" value="C:endoplasmic reticulum"/>
    <property type="evidence" value="ECO:0007669"/>
    <property type="project" value="TreeGrafter"/>
</dbReference>
<comment type="function">
    <text evidence="7">Catalyzes the conversion of long-chain fatty acids to their active form acyl-CoAs for both synthesis of cellular lipids, and degradation via beta-oxidation.</text>
</comment>
<evidence type="ECO:0000256" key="2">
    <source>
        <dbReference type="ARBA" id="ARBA00022598"/>
    </source>
</evidence>
<evidence type="ECO:0000256" key="1">
    <source>
        <dbReference type="ARBA" id="ARBA00006432"/>
    </source>
</evidence>
<dbReference type="EC" id="6.2.1.3" evidence="6 7"/>
<keyword evidence="4 7" id="KW-0276">Fatty acid metabolism</keyword>
<dbReference type="SUPFAM" id="SSF56801">
    <property type="entry name" value="Acetyl-CoA synthetase-like"/>
    <property type="match status" value="1"/>
</dbReference>
<dbReference type="InterPro" id="IPR020845">
    <property type="entry name" value="AMP-binding_CS"/>
</dbReference>
<evidence type="ECO:0000256" key="6">
    <source>
        <dbReference type="ARBA" id="ARBA00026121"/>
    </source>
</evidence>
<dbReference type="Pfam" id="PF00501">
    <property type="entry name" value="AMP-binding"/>
    <property type="match status" value="1"/>
</dbReference>
<evidence type="ECO:0000259" key="8">
    <source>
        <dbReference type="Pfam" id="PF00501"/>
    </source>
</evidence>
<keyword evidence="7" id="KW-0443">Lipid metabolism</keyword>
<organism evidence="9">
    <name type="scientific">Chromochloris zofingiensis</name>
    <dbReference type="NCBI Taxonomy" id="31302"/>
    <lineage>
        <taxon>Eukaryota</taxon>
        <taxon>Viridiplantae</taxon>
        <taxon>Chlorophyta</taxon>
        <taxon>core chlorophytes</taxon>
        <taxon>Chlorophyceae</taxon>
        <taxon>CS clade</taxon>
        <taxon>Sphaeropleales</taxon>
        <taxon>Chromochloridaceae</taxon>
        <taxon>Chromochloris</taxon>
    </lineage>
</organism>
<evidence type="ECO:0000256" key="5">
    <source>
        <dbReference type="ARBA" id="ARBA00022840"/>
    </source>
</evidence>
<dbReference type="CDD" id="cd05927">
    <property type="entry name" value="LC-FACS_euk"/>
    <property type="match status" value="1"/>
</dbReference>
<evidence type="ECO:0000256" key="3">
    <source>
        <dbReference type="ARBA" id="ARBA00022741"/>
    </source>
</evidence>
<proteinExistence type="evidence at transcript level"/>
<dbReference type="PANTHER" id="PTHR43272:SF3">
    <property type="entry name" value="LONG CHAIN ACYL-COA SYNTHETASE 4"/>
    <property type="match status" value="1"/>
</dbReference>
<protein>
    <recommendedName>
        <fullName evidence="6 7">Long-chain-fatty-acid--CoA ligase</fullName>
        <ecNumber evidence="6 7">6.2.1.3</ecNumber>
    </recommendedName>
</protein>
<evidence type="ECO:0000256" key="7">
    <source>
        <dbReference type="RuleBase" id="RU369030"/>
    </source>
</evidence>
<comment type="catalytic activity">
    <reaction evidence="7">
        <text>a long-chain fatty acid + ATP + CoA = a long-chain fatty acyl-CoA + AMP + diphosphate</text>
        <dbReference type="Rhea" id="RHEA:15421"/>
        <dbReference type="ChEBI" id="CHEBI:30616"/>
        <dbReference type="ChEBI" id="CHEBI:33019"/>
        <dbReference type="ChEBI" id="CHEBI:57287"/>
        <dbReference type="ChEBI" id="CHEBI:57560"/>
        <dbReference type="ChEBI" id="CHEBI:83139"/>
        <dbReference type="ChEBI" id="CHEBI:456215"/>
        <dbReference type="EC" id="6.2.1.3"/>
    </reaction>
</comment>
<keyword evidence="5 7" id="KW-0067">ATP-binding</keyword>
<keyword evidence="3 7" id="KW-0547">Nucleotide-binding</keyword>
<dbReference type="PROSITE" id="PS00455">
    <property type="entry name" value="AMP_BINDING"/>
    <property type="match status" value="1"/>
</dbReference>